<evidence type="ECO:0000313" key="2">
    <source>
        <dbReference type="EMBL" id="KAG7196217.1"/>
    </source>
</evidence>
<dbReference type="AlphaFoldDB" id="A0A9P8AKR2"/>
<feature type="compositionally biased region" description="Polar residues" evidence="1">
    <location>
        <begin position="90"/>
        <end position="101"/>
    </location>
</feature>
<keyword evidence="3" id="KW-1185">Reference proteome</keyword>
<proteinExistence type="predicted"/>
<dbReference type="RefSeq" id="XP_043051762.1">
    <property type="nucleotide sequence ID" value="XM_043191085.1"/>
</dbReference>
<evidence type="ECO:0000313" key="3">
    <source>
        <dbReference type="Proteomes" id="UP000790833"/>
    </source>
</evidence>
<dbReference type="GeneID" id="66113604"/>
<name>A0A9P8AKR2_9ASCO</name>
<dbReference type="EMBL" id="JAHMUF010000001">
    <property type="protein sequence ID" value="KAG7196217.1"/>
    <property type="molecule type" value="Genomic_DNA"/>
</dbReference>
<feature type="compositionally biased region" description="Basic and acidic residues" evidence="1">
    <location>
        <begin position="36"/>
        <end position="45"/>
    </location>
</feature>
<evidence type="ECO:0000256" key="1">
    <source>
        <dbReference type="SAM" id="MobiDB-lite"/>
    </source>
</evidence>
<gene>
    <name evidence="2" type="ORF">KQ657_000230</name>
</gene>
<feature type="region of interest" description="Disordered" evidence="1">
    <location>
        <begin position="1"/>
        <end position="104"/>
    </location>
</feature>
<comment type="caution">
    <text evidence="2">The sequence shown here is derived from an EMBL/GenBank/DDBJ whole genome shotgun (WGS) entry which is preliminary data.</text>
</comment>
<feature type="compositionally biased region" description="Polar residues" evidence="1">
    <location>
        <begin position="46"/>
        <end position="63"/>
    </location>
</feature>
<dbReference type="Proteomes" id="UP000790833">
    <property type="component" value="Unassembled WGS sequence"/>
</dbReference>
<sequence>MGVRDMIARFDQGPPTKKSTSVEGFAQVEGPIGTERFNRKIRDDNNANNKSTIENLKNKSIVTDTKKPSRPSSSYSPDDTIRVPVENEEAPSSSHSQQNAVDNKIERTSHIEVPREIKPKSEIDHKNFDHKSFDHKKEADCQGKFAFLDIISPNPNISAYVTNSKATDKFSRKLLNKSTSKAPTDDMLTNRVLDKSISKGATEDILTVESKSPTSSSSHDRSDMPKESLMLPLILERSHSQDVGVADVEIKDNNIREAKVPPRIESSTPNHHEVGNLQELQLSQAPELIKHRTESQQLSTLGNLYPKKQKRRYSNPFPASSKGDSLVENSETRIQNFDVKGDEKALRNQNIHDTLLKVKGSVDALLESFTTGNVQFNQENELLLHDVEKVLDFLHKKMFFVKGKAPTPSSYSPANPQRIPLRNPQRLPSSIYLYLSTPPTPETPSTFKAKAISLNKIENSHVIRSSSKKSTPSLRSVDSLHSNGAKLIVSNIEQLKLDHTKDQDTELSTGVSASHNLENLDKQTRYFTPRTIMRVEDTLDLEDDYGDTVRKCEYISSNPLTPKSNLPITVGVEAENGSGSIRTPSFFKRLIQRKRFSGGHERVYISLPEMRSASPFEDSFGTPRTAPQSPIAPLIEGSDLILEPFMDRKRAISECTQDVLPNTNIEQPTNLGATSKKITNAIHSQRLIQPHTNDNLEKQVSIISKETLRRDSQSTTSSLPVSLSKHHYWKLIKGVLPGHRHRKPHFGVASKSFSQLSPPLLPDIPLNQNKSSSSSCDTIFGDVVEFMDYIDAKFLLNDSQN</sequence>
<protein>
    <submittedName>
        <fullName evidence="2">Uncharacterized protein</fullName>
    </submittedName>
</protein>
<accession>A0A9P8AKR2</accession>
<organism evidence="2 3">
    <name type="scientific">Scheffersomyces spartinae</name>
    <dbReference type="NCBI Taxonomy" id="45513"/>
    <lineage>
        <taxon>Eukaryota</taxon>
        <taxon>Fungi</taxon>
        <taxon>Dikarya</taxon>
        <taxon>Ascomycota</taxon>
        <taxon>Saccharomycotina</taxon>
        <taxon>Pichiomycetes</taxon>
        <taxon>Debaryomycetaceae</taxon>
        <taxon>Scheffersomyces</taxon>
    </lineage>
</organism>
<feature type="region of interest" description="Disordered" evidence="1">
    <location>
        <begin position="204"/>
        <end position="225"/>
    </location>
</feature>
<feature type="region of interest" description="Disordered" evidence="1">
    <location>
        <begin position="292"/>
        <end position="328"/>
    </location>
</feature>
<reference evidence="2" key="1">
    <citation type="submission" date="2021-03" db="EMBL/GenBank/DDBJ databases">
        <authorList>
            <person name="Palmer J.M."/>
        </authorList>
    </citation>
    <scope>NUCLEOTIDE SEQUENCE</scope>
    <source>
        <strain evidence="2">ARV_011</strain>
    </source>
</reference>